<proteinExistence type="predicted"/>
<dbReference type="AlphaFoldDB" id="A0AAW2TB35"/>
<evidence type="ECO:0000313" key="1">
    <source>
        <dbReference type="EMBL" id="KAL0401783.1"/>
    </source>
</evidence>
<sequence>MTYLNKHAEDGLSDVEKGKFEEEFLSGEEIQVLFEVASAAKYLNVQELQKRGVLEDYRQDENKSVK</sequence>
<name>A0AAW2TB35_9LAMI</name>
<protein>
    <submittedName>
        <fullName evidence="1">Uncharacterized protein</fullName>
    </submittedName>
</protein>
<reference evidence="1" key="2">
    <citation type="journal article" date="2024" name="Plant">
        <title>Genomic evolution and insights into agronomic trait innovations of Sesamum species.</title>
        <authorList>
            <person name="Miao H."/>
            <person name="Wang L."/>
            <person name="Qu L."/>
            <person name="Liu H."/>
            <person name="Sun Y."/>
            <person name="Le M."/>
            <person name="Wang Q."/>
            <person name="Wei S."/>
            <person name="Zheng Y."/>
            <person name="Lin W."/>
            <person name="Duan Y."/>
            <person name="Cao H."/>
            <person name="Xiong S."/>
            <person name="Wang X."/>
            <person name="Wei L."/>
            <person name="Li C."/>
            <person name="Ma Q."/>
            <person name="Ju M."/>
            <person name="Zhao R."/>
            <person name="Li G."/>
            <person name="Mu C."/>
            <person name="Tian Q."/>
            <person name="Mei H."/>
            <person name="Zhang T."/>
            <person name="Gao T."/>
            <person name="Zhang H."/>
        </authorList>
    </citation>
    <scope>NUCLEOTIDE SEQUENCE</scope>
    <source>
        <strain evidence="1">KEN1</strain>
    </source>
</reference>
<accession>A0AAW2TB35</accession>
<organism evidence="1">
    <name type="scientific">Sesamum latifolium</name>
    <dbReference type="NCBI Taxonomy" id="2727402"/>
    <lineage>
        <taxon>Eukaryota</taxon>
        <taxon>Viridiplantae</taxon>
        <taxon>Streptophyta</taxon>
        <taxon>Embryophyta</taxon>
        <taxon>Tracheophyta</taxon>
        <taxon>Spermatophyta</taxon>
        <taxon>Magnoliopsida</taxon>
        <taxon>eudicotyledons</taxon>
        <taxon>Gunneridae</taxon>
        <taxon>Pentapetalae</taxon>
        <taxon>asterids</taxon>
        <taxon>lamiids</taxon>
        <taxon>Lamiales</taxon>
        <taxon>Pedaliaceae</taxon>
        <taxon>Sesamum</taxon>
    </lineage>
</organism>
<dbReference type="EMBL" id="JACGWN010000015">
    <property type="protein sequence ID" value="KAL0401783.1"/>
    <property type="molecule type" value="Genomic_DNA"/>
</dbReference>
<gene>
    <name evidence="1" type="ORF">Slati_4208200</name>
</gene>
<reference evidence="1" key="1">
    <citation type="submission" date="2020-06" db="EMBL/GenBank/DDBJ databases">
        <authorList>
            <person name="Li T."/>
            <person name="Hu X."/>
            <person name="Zhang T."/>
            <person name="Song X."/>
            <person name="Zhang H."/>
            <person name="Dai N."/>
            <person name="Sheng W."/>
            <person name="Hou X."/>
            <person name="Wei L."/>
        </authorList>
    </citation>
    <scope>NUCLEOTIDE SEQUENCE</scope>
    <source>
        <strain evidence="1">KEN1</strain>
        <tissue evidence="1">Leaf</tissue>
    </source>
</reference>
<comment type="caution">
    <text evidence="1">The sequence shown here is derived from an EMBL/GenBank/DDBJ whole genome shotgun (WGS) entry which is preliminary data.</text>
</comment>